<dbReference type="SUPFAM" id="SSF54117">
    <property type="entry name" value="Interleukin 8-like chemokines"/>
    <property type="match status" value="1"/>
</dbReference>
<dbReference type="Proteomes" id="UP001205998">
    <property type="component" value="Unassembled WGS sequence"/>
</dbReference>
<sequence length="451" mass="50077">MTTPKATSSLPTEVVITRVKAEDPWTKQAIEVIERRTRSTAPSTPRTPNNTPTHKPTSLTTGNSEESTTIPKHKPETESTVTSTDSSPSPTSITGTSPMLETSQEIKMEKTTKPVENRKQKSIVMSKKTETKMDWTEQFCLWFQLKNITICSNPDDEWTKSAIKKIDARKTTESPKTLSTYRSGRKTHPSTSFPETSRGSTATTTTPKATSSMRPETSTGSTSTTTTPKATSSMRPWTATKMMTTTATNLPTTDSKTTHTTTLPTTRVTTTAPLTPWKKTTYATHTSSTRIPFGKDNKPREWTTTTTTSTSSTQTTTKEMTTMTDKTPMTTSVTRQNGLTRTSRSLPRITTSKPTPYTSPTASTKKLHGKIWTLMTTMQTGTERKPVTTKTMTMKTSTKPMTSILQRPTKISIRCQTSMSKSTGNKLPWTVRRLIKKKRKGLRRAQMNIKC</sequence>
<feature type="region of interest" description="Disordered" evidence="1">
    <location>
        <begin position="285"/>
        <end position="321"/>
    </location>
</feature>
<protein>
    <submittedName>
        <fullName evidence="2">Uncharacterized protein</fullName>
    </submittedName>
</protein>
<comment type="caution">
    <text evidence="2">The sequence shown here is derived from an EMBL/GenBank/DDBJ whole genome shotgun (WGS) entry which is preliminary data.</text>
</comment>
<dbReference type="GO" id="GO:0006955">
    <property type="term" value="P:immune response"/>
    <property type="evidence" value="ECO:0007669"/>
    <property type="project" value="InterPro"/>
</dbReference>
<feature type="compositionally biased region" description="Low complexity" evidence="1">
    <location>
        <begin position="196"/>
        <end position="234"/>
    </location>
</feature>
<dbReference type="InterPro" id="IPR036048">
    <property type="entry name" value="Interleukin_8-like_sf"/>
</dbReference>
<proteinExistence type="predicted"/>
<feature type="compositionally biased region" description="Basic and acidic residues" evidence="1">
    <location>
        <begin position="104"/>
        <end position="119"/>
    </location>
</feature>
<feature type="region of interest" description="Disordered" evidence="1">
    <location>
        <begin position="27"/>
        <end position="122"/>
    </location>
</feature>
<accession>A0AAD5FDE0</accession>
<reference evidence="2" key="1">
    <citation type="submission" date="2018-07" db="EMBL/GenBank/DDBJ databases">
        <title>Comparative genomics of catfishes provides insights into carnivory and benthic adaptation.</title>
        <authorList>
            <person name="Zhang Y."/>
            <person name="Wang D."/>
            <person name="Peng Z."/>
            <person name="Zheng S."/>
            <person name="Shao F."/>
            <person name="Tao W."/>
        </authorList>
    </citation>
    <scope>NUCLEOTIDE SEQUENCE</scope>
    <source>
        <strain evidence="2">Chongqing</strain>
    </source>
</reference>
<organism evidence="2 3">
    <name type="scientific">Silurus asotus</name>
    <name type="common">Amur catfish</name>
    <name type="synonym">Parasilurus asotus</name>
    <dbReference type="NCBI Taxonomy" id="30991"/>
    <lineage>
        <taxon>Eukaryota</taxon>
        <taxon>Metazoa</taxon>
        <taxon>Chordata</taxon>
        <taxon>Craniata</taxon>
        <taxon>Vertebrata</taxon>
        <taxon>Euteleostomi</taxon>
        <taxon>Actinopterygii</taxon>
        <taxon>Neopterygii</taxon>
        <taxon>Teleostei</taxon>
        <taxon>Ostariophysi</taxon>
        <taxon>Siluriformes</taxon>
        <taxon>Siluridae</taxon>
        <taxon>Silurus</taxon>
    </lineage>
</organism>
<feature type="region of interest" description="Disordered" evidence="1">
    <location>
        <begin position="169"/>
        <end position="234"/>
    </location>
</feature>
<keyword evidence="3" id="KW-1185">Reference proteome</keyword>
<evidence type="ECO:0000313" key="2">
    <source>
        <dbReference type="EMBL" id="KAI5612670.1"/>
    </source>
</evidence>
<dbReference type="GO" id="GO:0005576">
    <property type="term" value="C:extracellular region"/>
    <property type="evidence" value="ECO:0007669"/>
    <property type="project" value="InterPro"/>
</dbReference>
<feature type="compositionally biased region" description="Polar residues" evidence="1">
    <location>
        <begin position="54"/>
        <end position="70"/>
    </location>
</feature>
<gene>
    <name evidence="2" type="ORF">C0J50_4402</name>
</gene>
<feature type="compositionally biased region" description="Low complexity" evidence="1">
    <location>
        <begin position="303"/>
        <end position="321"/>
    </location>
</feature>
<dbReference type="EMBL" id="MU563656">
    <property type="protein sequence ID" value="KAI5612670.1"/>
    <property type="molecule type" value="Genomic_DNA"/>
</dbReference>
<evidence type="ECO:0000313" key="3">
    <source>
        <dbReference type="Proteomes" id="UP001205998"/>
    </source>
</evidence>
<feature type="compositionally biased region" description="Low complexity" evidence="1">
    <location>
        <begin position="39"/>
        <end position="53"/>
    </location>
</feature>
<name>A0AAD5FDE0_SILAS</name>
<dbReference type="AlphaFoldDB" id="A0AAD5FDE0"/>
<evidence type="ECO:0000256" key="1">
    <source>
        <dbReference type="SAM" id="MobiDB-lite"/>
    </source>
</evidence>
<dbReference type="GO" id="GO:0008009">
    <property type="term" value="F:chemokine activity"/>
    <property type="evidence" value="ECO:0007669"/>
    <property type="project" value="InterPro"/>
</dbReference>
<feature type="compositionally biased region" description="Low complexity" evidence="1">
    <location>
        <begin position="78"/>
        <end position="98"/>
    </location>
</feature>